<evidence type="ECO:0000313" key="2">
    <source>
        <dbReference type="Proteomes" id="UP001456344"/>
    </source>
</evidence>
<proteinExistence type="predicted"/>
<accession>A0ACD5BRT8</accession>
<organism evidence="1 2">
    <name type="scientific">Amycolatopsis coloradensis</name>
    <dbReference type="NCBI Taxonomy" id="76021"/>
    <lineage>
        <taxon>Bacteria</taxon>
        <taxon>Bacillati</taxon>
        <taxon>Actinomycetota</taxon>
        <taxon>Actinomycetes</taxon>
        <taxon>Pseudonocardiales</taxon>
        <taxon>Pseudonocardiaceae</taxon>
        <taxon>Amycolatopsis</taxon>
    </lineage>
</organism>
<sequence>MKFRRVILGAVLLGLLAACTDSVDTPPPPPQFPKWQPKQPRPADRDAKAVDASLAALDFCELIDLAAYGRRKGGDTRPVTREPKVKYGRKMCTLFRDGYEALLYVQDVDPAHAALRNDGAVVDLGGVKAYQVESRREGAVSGCAITVPVSFQRAVQFELGLQSRSKDCGLLRDFATAGAAKLPRDLVYPPDAQDSARVGACANWVSTSKGETCDPAVEAQVPAGAEVILAAGAADPNVECAVFRDAVKKTFGPEFEPIATPGSCYFVEPRHRVQIEAGVTANGGAPGDWHADPNGTFKDHRQHSFSGNPGVTLRTKDESGLLMYVSPFGNLGSRGHVRLLISSEQERGVDEWPRSRALPAVDVAKAHAVMELVMATHFRVAR</sequence>
<dbReference type="EMBL" id="CP150484">
    <property type="protein sequence ID" value="WYW22137.1"/>
    <property type="molecule type" value="Genomic_DNA"/>
</dbReference>
<gene>
    <name evidence="1" type="ORF">LCL61_42055</name>
</gene>
<dbReference type="Proteomes" id="UP001456344">
    <property type="component" value="Chromosome"/>
</dbReference>
<keyword evidence="2" id="KW-1185">Reference proteome</keyword>
<protein>
    <submittedName>
        <fullName evidence="1">Uncharacterized protein</fullName>
    </submittedName>
</protein>
<reference evidence="1" key="1">
    <citation type="submission" date="2023-10" db="EMBL/GenBank/DDBJ databases">
        <title>Whole genome sequencing of actinobacterial strain Amycolatopsis sp. (BCA-696) identifies the underlying plant growth-promoting genes.</title>
        <authorList>
            <person name="Gandham P."/>
            <person name="Vadla N."/>
            <person name="Saji A."/>
            <person name="Srinivas V."/>
            <person name="Ruperao P."/>
            <person name="Selvanayagam S."/>
            <person name="Saxena R.K."/>
            <person name="Rathore A."/>
            <person name="Gopalakrishnan S."/>
            <person name="Thakur V."/>
        </authorList>
    </citation>
    <scope>NUCLEOTIDE SEQUENCE</scope>
    <source>
        <strain evidence="1">BCA-696</strain>
    </source>
</reference>
<evidence type="ECO:0000313" key="1">
    <source>
        <dbReference type="EMBL" id="WYW22137.1"/>
    </source>
</evidence>
<name>A0ACD5BRT8_9PSEU</name>